<protein>
    <submittedName>
        <fullName evidence="1">Uncharacterized protein</fullName>
    </submittedName>
</protein>
<dbReference type="EMBL" id="KY979132">
    <property type="protein sequence ID" value="ASD50444.1"/>
    <property type="molecule type" value="Genomic_DNA"/>
</dbReference>
<dbReference type="RefSeq" id="YP_009609762.1">
    <property type="nucleotide sequence ID" value="NC_041997.1"/>
</dbReference>
<proteinExistence type="predicted"/>
<organism evidence="1 2">
    <name type="scientific">Acidovorax phage ACP17</name>
    <dbReference type="NCBI Taxonomy" id="2010329"/>
    <lineage>
        <taxon>Viruses</taxon>
        <taxon>Duplodnaviria</taxon>
        <taxon>Heunggongvirae</taxon>
        <taxon>Uroviricota</taxon>
        <taxon>Caudoviricetes</taxon>
        <taxon>Busanvirus</taxon>
        <taxon>Busanvirus ACP17</taxon>
    </lineage>
</organism>
<accession>A0A218M328</accession>
<sequence>MLTLNQINKELARRGYEERIAKGKGYFYFFGGTCPTWIKTCVWVDTLNTYSMTEWLTQYFMLKQTWDSFPQADF</sequence>
<evidence type="ECO:0000313" key="1">
    <source>
        <dbReference type="EMBL" id="ASD50444.1"/>
    </source>
</evidence>
<name>A0A218M328_9CAUD</name>
<reference evidence="1 2" key="1">
    <citation type="submission" date="2017-08" db="EMBL/GenBank/DDBJ databases">
        <title>Characterization and complete genome sequence of novel bacteriophage infecting the causal agent of bacterial fruit blotch, Acidovorax citrulli.</title>
        <authorList>
            <person name="Midani A.R."/>
            <person name="Park S.-H."/>
            <person name="Choi T.-J."/>
        </authorList>
    </citation>
    <scope>NUCLEOTIDE SEQUENCE [LARGE SCALE GENOMIC DNA]</scope>
</reference>
<dbReference type="Proteomes" id="UP000224101">
    <property type="component" value="Segment"/>
</dbReference>
<dbReference type="GeneID" id="40085847"/>
<evidence type="ECO:0000313" key="2">
    <source>
        <dbReference type="Proteomes" id="UP000224101"/>
    </source>
</evidence>
<keyword evidence="2" id="KW-1185">Reference proteome</keyword>
<dbReference type="KEGG" id="vg:40085847"/>